<keyword evidence="4 11" id="KW-0812">Transmembrane</keyword>
<keyword evidence="14" id="KW-1185">Reference proteome</keyword>
<feature type="transmembrane region" description="Helical" evidence="11">
    <location>
        <begin position="162"/>
        <end position="181"/>
    </location>
</feature>
<comment type="subcellular location">
    <subcellularLocation>
        <location evidence="1">Cell membrane</location>
        <topology evidence="1">Multi-pass membrane protein</topology>
    </subcellularLocation>
</comment>
<dbReference type="InterPro" id="IPR018303">
    <property type="entry name" value="ATPase_P-typ_P_site"/>
</dbReference>
<dbReference type="Pfam" id="PF00403">
    <property type="entry name" value="HMA"/>
    <property type="match status" value="2"/>
</dbReference>
<name>A0A1M6I6S8_9RHOB</name>
<sequence length="820" mass="85173">MSAISLRFEIDGMNCAGCAGRAERALLAMPGQSSASVNLASETGLVTLDGAVSSDIRDTLQTAGYPAREDVVTLDVANMNCASCSARVEKALMAVPGVLEASVNLASETAQITVLRGATAPADLARIVTDAGYSATPRQSGDHADPARSDTTKLTSARNATLLAALLTLPVFILEMGGHLFPAFHHWIARSIGLQTSWTIQFLLTSLVLIGPGRGFFTKGLPLLAKRTPDMNSLVALGAAAAWGYSTVSLFFPQILPPGAQNVYFEAAAVIVTLILMGRWMEARAKGRTGAALRKLVGLQAKSARVLRDGDLVELPLEQIIVGDELHLRPGEKIAVDGTVIAGMSYIDESMITGEPVPVAKAEGAAVVAGTLNGQGVLTYRATSVGSDTVLARIIAMVEQAQGAKLPVQALADRVVLIFVPVVILIALLAIAGWLVFGPDPRLAHALVAGVSVLIIACPCAMGLATPTSIMVGTGRAAEIGVLFRKGEALQRLDETRVVAFDKTGTLTLGKPKMAAFETRDGFEPDALLRLAAAVESQSEHPIARAIEDAAHDRDLTLPAVSDFAASSGFGVRAQVEKQAIAIGADRFMAQQGVDVTSLAQRATILASKGQTPFYIAVDGVAAGFVTVADPIKPGARAAVQHLRQSGLTVAMITGDNAATANAIATELGIDQVAAEILPEGKADTIKSLRADLGPVAFVGDGINDAPALALADTGIAIGTGTDIAIESADVVLASGDPLGVVHALDVSRRTMRNIRQNLFWAFAYNIALIPVAAGLFYPILGWQLSPMLGAGAMALSSVFVLSNALRLRHIPATTPGASS</sequence>
<keyword evidence="6 11" id="KW-0547">Nucleotide-binding</keyword>
<dbReference type="GO" id="GO:0060003">
    <property type="term" value="P:copper ion export"/>
    <property type="evidence" value="ECO:0007669"/>
    <property type="project" value="UniProtKB-ARBA"/>
</dbReference>
<dbReference type="GO" id="GO:0005507">
    <property type="term" value="F:copper ion binding"/>
    <property type="evidence" value="ECO:0007669"/>
    <property type="project" value="TreeGrafter"/>
</dbReference>
<dbReference type="GO" id="GO:0016887">
    <property type="term" value="F:ATP hydrolysis activity"/>
    <property type="evidence" value="ECO:0007669"/>
    <property type="project" value="InterPro"/>
</dbReference>
<dbReference type="NCBIfam" id="TIGR01494">
    <property type="entry name" value="ATPase_P-type"/>
    <property type="match status" value="1"/>
</dbReference>
<accession>A0A1M6I6S8</accession>
<feature type="transmembrane region" description="Helical" evidence="11">
    <location>
        <begin position="443"/>
        <end position="466"/>
    </location>
</feature>
<dbReference type="SUPFAM" id="SSF55008">
    <property type="entry name" value="HMA, heavy metal-associated domain"/>
    <property type="match status" value="2"/>
</dbReference>
<dbReference type="PANTHER" id="PTHR43520">
    <property type="entry name" value="ATP7, ISOFORM B"/>
    <property type="match status" value="1"/>
</dbReference>
<evidence type="ECO:0000256" key="7">
    <source>
        <dbReference type="ARBA" id="ARBA00022840"/>
    </source>
</evidence>
<keyword evidence="7 11" id="KW-0067">ATP-binding</keyword>
<keyword evidence="8" id="KW-1278">Translocase</keyword>
<dbReference type="NCBIfam" id="TIGR01525">
    <property type="entry name" value="ATPase-IB_hvy"/>
    <property type="match status" value="1"/>
</dbReference>
<evidence type="ECO:0000259" key="12">
    <source>
        <dbReference type="PROSITE" id="PS50846"/>
    </source>
</evidence>
<feature type="transmembrane region" description="Helical" evidence="11">
    <location>
        <begin position="264"/>
        <end position="281"/>
    </location>
</feature>
<evidence type="ECO:0000256" key="11">
    <source>
        <dbReference type="RuleBase" id="RU362081"/>
    </source>
</evidence>
<evidence type="ECO:0000256" key="6">
    <source>
        <dbReference type="ARBA" id="ARBA00022741"/>
    </source>
</evidence>
<dbReference type="Pfam" id="PF00122">
    <property type="entry name" value="E1-E2_ATPase"/>
    <property type="match status" value="1"/>
</dbReference>
<dbReference type="OrthoDB" id="9807843at2"/>
<feature type="domain" description="HMA" evidence="12">
    <location>
        <begin position="70"/>
        <end position="136"/>
    </location>
</feature>
<dbReference type="SUPFAM" id="SSF56784">
    <property type="entry name" value="HAD-like"/>
    <property type="match status" value="1"/>
</dbReference>
<dbReference type="SFLD" id="SFLDS00003">
    <property type="entry name" value="Haloacid_Dehalogenase"/>
    <property type="match status" value="1"/>
</dbReference>
<dbReference type="PRINTS" id="PR00943">
    <property type="entry name" value="CUATPASE"/>
</dbReference>
<dbReference type="STRING" id="1470563.SAMN05444000_1077"/>
<feature type="transmembrane region" description="Helical" evidence="11">
    <location>
        <begin position="759"/>
        <end position="781"/>
    </location>
</feature>
<comment type="similarity">
    <text evidence="2 11">Belongs to the cation transport ATPase (P-type) (TC 3.A.3) family. Type IB subfamily.</text>
</comment>
<dbReference type="Gene3D" id="3.40.50.1000">
    <property type="entry name" value="HAD superfamily/HAD-like"/>
    <property type="match status" value="1"/>
</dbReference>
<dbReference type="InterPro" id="IPR001757">
    <property type="entry name" value="P_typ_ATPase"/>
</dbReference>
<dbReference type="SUPFAM" id="SSF81665">
    <property type="entry name" value="Calcium ATPase, transmembrane domain M"/>
    <property type="match status" value="1"/>
</dbReference>
<dbReference type="PROSITE" id="PS50846">
    <property type="entry name" value="HMA_2"/>
    <property type="match status" value="2"/>
</dbReference>
<feature type="transmembrane region" description="Helical" evidence="11">
    <location>
        <begin position="787"/>
        <end position="806"/>
    </location>
</feature>
<protein>
    <submittedName>
        <fullName evidence="13">Cu+-exporting ATPase</fullName>
    </submittedName>
</protein>
<proteinExistence type="inferred from homology"/>
<dbReference type="RefSeq" id="WP_073251288.1">
    <property type="nucleotide sequence ID" value="NZ_FQZQ01000007.1"/>
</dbReference>
<dbReference type="SUPFAM" id="SSF81653">
    <property type="entry name" value="Calcium ATPase, transduction domain A"/>
    <property type="match status" value="1"/>
</dbReference>
<evidence type="ECO:0000313" key="13">
    <source>
        <dbReference type="EMBL" id="SHJ30104.1"/>
    </source>
</evidence>
<dbReference type="InterPro" id="IPR059000">
    <property type="entry name" value="ATPase_P-type_domA"/>
</dbReference>
<keyword evidence="10 11" id="KW-0472">Membrane</keyword>
<dbReference type="CDD" id="cd00371">
    <property type="entry name" value="HMA"/>
    <property type="match status" value="2"/>
</dbReference>
<dbReference type="PROSITE" id="PS01047">
    <property type="entry name" value="HMA_1"/>
    <property type="match status" value="1"/>
</dbReference>
<evidence type="ECO:0000256" key="2">
    <source>
        <dbReference type="ARBA" id="ARBA00006024"/>
    </source>
</evidence>
<dbReference type="InterPro" id="IPR008250">
    <property type="entry name" value="ATPase_P-typ_transduc_dom_A_sf"/>
</dbReference>
<keyword evidence="9 11" id="KW-1133">Transmembrane helix</keyword>
<dbReference type="FunFam" id="3.30.70.100:FF:000001">
    <property type="entry name" value="ATPase copper transporting beta"/>
    <property type="match status" value="1"/>
</dbReference>
<keyword evidence="5 11" id="KW-0479">Metal-binding</keyword>
<evidence type="ECO:0000256" key="8">
    <source>
        <dbReference type="ARBA" id="ARBA00022967"/>
    </source>
</evidence>
<evidence type="ECO:0000256" key="3">
    <source>
        <dbReference type="ARBA" id="ARBA00022475"/>
    </source>
</evidence>
<dbReference type="InterPro" id="IPR006121">
    <property type="entry name" value="HMA_dom"/>
</dbReference>
<keyword evidence="3 11" id="KW-1003">Cell membrane</keyword>
<feature type="domain" description="HMA" evidence="12">
    <location>
        <begin position="4"/>
        <end position="68"/>
    </location>
</feature>
<evidence type="ECO:0000256" key="1">
    <source>
        <dbReference type="ARBA" id="ARBA00004651"/>
    </source>
</evidence>
<feature type="transmembrane region" description="Helical" evidence="11">
    <location>
        <begin position="415"/>
        <end position="437"/>
    </location>
</feature>
<dbReference type="Pfam" id="PF00702">
    <property type="entry name" value="Hydrolase"/>
    <property type="match status" value="1"/>
</dbReference>
<evidence type="ECO:0000256" key="5">
    <source>
        <dbReference type="ARBA" id="ARBA00022723"/>
    </source>
</evidence>
<dbReference type="FunFam" id="2.70.150.10:FF:000020">
    <property type="entry name" value="Copper-exporting P-type ATPase A"/>
    <property type="match status" value="1"/>
</dbReference>
<dbReference type="Gene3D" id="3.30.70.100">
    <property type="match status" value="2"/>
</dbReference>
<dbReference type="PROSITE" id="PS00154">
    <property type="entry name" value="ATPASE_E1_E2"/>
    <property type="match status" value="1"/>
</dbReference>
<dbReference type="CDD" id="cd02094">
    <property type="entry name" value="P-type_ATPase_Cu-like"/>
    <property type="match status" value="1"/>
</dbReference>
<feature type="transmembrane region" description="Helical" evidence="11">
    <location>
        <begin position="187"/>
        <end position="210"/>
    </location>
</feature>
<evidence type="ECO:0000256" key="4">
    <source>
        <dbReference type="ARBA" id="ARBA00022692"/>
    </source>
</evidence>
<dbReference type="InterPro" id="IPR023298">
    <property type="entry name" value="ATPase_P-typ_TM_dom_sf"/>
</dbReference>
<dbReference type="GO" id="GO:0005524">
    <property type="term" value="F:ATP binding"/>
    <property type="evidence" value="ECO:0007669"/>
    <property type="project" value="UniProtKB-UniRule"/>
</dbReference>
<dbReference type="Gene3D" id="2.70.150.10">
    <property type="entry name" value="Calcium-transporting ATPase, cytoplasmic transduction domain A"/>
    <property type="match status" value="1"/>
</dbReference>
<evidence type="ECO:0000256" key="10">
    <source>
        <dbReference type="ARBA" id="ARBA00023136"/>
    </source>
</evidence>
<dbReference type="InterPro" id="IPR027256">
    <property type="entry name" value="P-typ_ATPase_IB"/>
</dbReference>
<dbReference type="InterPro" id="IPR044492">
    <property type="entry name" value="P_typ_ATPase_HD_dom"/>
</dbReference>
<evidence type="ECO:0000313" key="14">
    <source>
        <dbReference type="Proteomes" id="UP000183982"/>
    </source>
</evidence>
<dbReference type="Gene3D" id="3.40.1110.10">
    <property type="entry name" value="Calcium-transporting ATPase, cytoplasmic domain N"/>
    <property type="match status" value="1"/>
</dbReference>
<dbReference type="InterPro" id="IPR017969">
    <property type="entry name" value="Heavy-metal-associated_CS"/>
</dbReference>
<dbReference type="EMBL" id="FQZQ01000007">
    <property type="protein sequence ID" value="SHJ30104.1"/>
    <property type="molecule type" value="Genomic_DNA"/>
</dbReference>
<dbReference type="InterPro" id="IPR036412">
    <property type="entry name" value="HAD-like_sf"/>
</dbReference>
<organism evidence="13 14">
    <name type="scientific">Shimia gijangensis</name>
    <dbReference type="NCBI Taxonomy" id="1470563"/>
    <lineage>
        <taxon>Bacteria</taxon>
        <taxon>Pseudomonadati</taxon>
        <taxon>Pseudomonadota</taxon>
        <taxon>Alphaproteobacteria</taxon>
        <taxon>Rhodobacterales</taxon>
        <taxon>Roseobacteraceae</taxon>
    </lineage>
</organism>
<dbReference type="GO" id="GO:0043682">
    <property type="term" value="F:P-type divalent copper transporter activity"/>
    <property type="evidence" value="ECO:0007669"/>
    <property type="project" value="TreeGrafter"/>
</dbReference>
<dbReference type="SFLD" id="SFLDF00027">
    <property type="entry name" value="p-type_atpase"/>
    <property type="match status" value="1"/>
</dbReference>
<dbReference type="PANTHER" id="PTHR43520:SF8">
    <property type="entry name" value="P-TYPE CU(+) TRANSPORTER"/>
    <property type="match status" value="1"/>
</dbReference>
<dbReference type="NCBIfam" id="TIGR01511">
    <property type="entry name" value="ATPase-IB1_Cu"/>
    <property type="match status" value="1"/>
</dbReference>
<dbReference type="InterPro" id="IPR023299">
    <property type="entry name" value="ATPase_P-typ_cyto_dom_N"/>
</dbReference>
<dbReference type="GO" id="GO:0055070">
    <property type="term" value="P:copper ion homeostasis"/>
    <property type="evidence" value="ECO:0007669"/>
    <property type="project" value="TreeGrafter"/>
</dbReference>
<evidence type="ECO:0000256" key="9">
    <source>
        <dbReference type="ARBA" id="ARBA00022989"/>
    </source>
</evidence>
<dbReference type="InterPro" id="IPR023214">
    <property type="entry name" value="HAD_sf"/>
</dbReference>
<dbReference type="GO" id="GO:0005886">
    <property type="term" value="C:plasma membrane"/>
    <property type="evidence" value="ECO:0007669"/>
    <property type="project" value="UniProtKB-SubCell"/>
</dbReference>
<dbReference type="SFLD" id="SFLDG00002">
    <property type="entry name" value="C1.7:_P-type_atpase_like"/>
    <property type="match status" value="1"/>
</dbReference>
<dbReference type="PRINTS" id="PR00119">
    <property type="entry name" value="CATATPASE"/>
</dbReference>
<reference evidence="14" key="1">
    <citation type="submission" date="2016-11" db="EMBL/GenBank/DDBJ databases">
        <authorList>
            <person name="Varghese N."/>
            <person name="Submissions S."/>
        </authorList>
    </citation>
    <scope>NUCLEOTIDE SEQUENCE [LARGE SCALE GENOMIC DNA]</scope>
    <source>
        <strain evidence="14">DSM 100564</strain>
    </source>
</reference>
<feature type="transmembrane region" description="Helical" evidence="11">
    <location>
        <begin position="231"/>
        <end position="252"/>
    </location>
</feature>
<dbReference type="InterPro" id="IPR036163">
    <property type="entry name" value="HMA_dom_sf"/>
</dbReference>
<dbReference type="Proteomes" id="UP000183982">
    <property type="component" value="Unassembled WGS sequence"/>
</dbReference>
<dbReference type="AlphaFoldDB" id="A0A1M6I6S8"/>
<gene>
    <name evidence="13" type="ORF">SAMN05444000_1077</name>
</gene>